<name>D2EF23_PARA4</name>
<feature type="transmembrane region" description="Helical" evidence="1">
    <location>
        <begin position="63"/>
        <end position="83"/>
    </location>
</feature>
<feature type="transmembrane region" description="Helical" evidence="1">
    <location>
        <begin position="118"/>
        <end position="140"/>
    </location>
</feature>
<gene>
    <name evidence="2" type="ORF">BJBARM4_0330</name>
</gene>
<feature type="transmembrane region" description="Helical" evidence="1">
    <location>
        <begin position="89"/>
        <end position="106"/>
    </location>
</feature>
<evidence type="ECO:0000313" key="2">
    <source>
        <dbReference type="EMBL" id="EEZ93049.1"/>
    </source>
</evidence>
<accession>D2EF23</accession>
<evidence type="ECO:0000256" key="1">
    <source>
        <dbReference type="SAM" id="Phobius"/>
    </source>
</evidence>
<protein>
    <submittedName>
        <fullName evidence="2">Uncharacterized protein</fullName>
    </submittedName>
</protein>
<keyword evidence="1" id="KW-1133">Transmembrane helix</keyword>
<evidence type="ECO:0000313" key="3">
    <source>
        <dbReference type="Proteomes" id="UP000009375"/>
    </source>
</evidence>
<dbReference type="EMBL" id="GG730043">
    <property type="protein sequence ID" value="EEZ93049.1"/>
    <property type="molecule type" value="Genomic_DNA"/>
</dbReference>
<dbReference type="Proteomes" id="UP000009375">
    <property type="component" value="Unassembled WGS sequence"/>
</dbReference>
<sequence>MVSAVAGSLYSQIDKALSLITPPNVTNPIEFWLAFLLILAILSTVLKNVSYFGDNKNKGARGLIALIISYFAVTVAWVSPVLVYMSSTLAVTALILVAMLIVASLLKFDITGNNSKWLFVVAIGILFLGGGVFSNALVPSSSGVGSEFSNIVSSLIGPNLAYLILGIIIIFVIAFTFGGGGSSKNQ</sequence>
<proteinExistence type="predicted"/>
<reference evidence="2 3" key="1">
    <citation type="journal article" date="2010" name="Proc. Natl. Acad. Sci. U.S.A.">
        <title>Enigmatic, ultrasmall, uncultivated Archaea.</title>
        <authorList>
            <person name="Baker B.J."/>
            <person name="Comolli L.R."/>
            <person name="Dick G.J."/>
            <person name="Hauser L.J."/>
            <person name="Hyatt D."/>
            <person name="Dill B.D."/>
            <person name="Land M.L."/>
            <person name="Verberkmoes N.C."/>
            <person name="Hettich R.L."/>
            <person name="Banfield J.F."/>
        </authorList>
    </citation>
    <scope>NUCLEOTIDE SEQUENCE [LARGE SCALE GENOMIC DNA]</scope>
</reference>
<keyword evidence="1" id="KW-0472">Membrane</keyword>
<dbReference type="AlphaFoldDB" id="D2EF23"/>
<feature type="transmembrane region" description="Helical" evidence="1">
    <location>
        <begin position="160"/>
        <end position="180"/>
    </location>
</feature>
<keyword evidence="1" id="KW-0812">Transmembrane</keyword>
<feature type="transmembrane region" description="Helical" evidence="1">
    <location>
        <begin position="31"/>
        <end position="51"/>
    </location>
</feature>
<organism evidence="2 3">
    <name type="scientific">Candidatus Parvarchaeum acidiphilum ARMAN-4</name>
    <dbReference type="NCBI Taxonomy" id="662760"/>
    <lineage>
        <taxon>Archaea</taxon>
        <taxon>Candidatus Parvarchaeota</taxon>
        <taxon>Candidatus Parvarchaeum</taxon>
    </lineage>
</organism>